<dbReference type="EMBL" id="CP155447">
    <property type="protein sequence ID" value="XBH02447.1"/>
    <property type="molecule type" value="Genomic_DNA"/>
</dbReference>
<evidence type="ECO:0000259" key="1">
    <source>
        <dbReference type="Pfam" id="PF03050"/>
    </source>
</evidence>
<reference evidence="3" key="1">
    <citation type="submission" date="2024-05" db="EMBL/GenBank/DDBJ databases">
        <title>Planctomycetes of the genus Singulisphaera possess chitinolytic capabilities.</title>
        <authorList>
            <person name="Ivanova A."/>
        </authorList>
    </citation>
    <scope>NUCLEOTIDE SEQUENCE</scope>
    <source>
        <strain evidence="3">Ch08T</strain>
    </source>
</reference>
<dbReference type="InterPro" id="IPR004291">
    <property type="entry name" value="Transposase_IS66_central"/>
</dbReference>
<organism evidence="3">
    <name type="scientific">Singulisphaera sp. Ch08</name>
    <dbReference type="NCBI Taxonomy" id="3120278"/>
    <lineage>
        <taxon>Bacteria</taxon>
        <taxon>Pseudomonadati</taxon>
        <taxon>Planctomycetota</taxon>
        <taxon>Planctomycetia</taxon>
        <taxon>Isosphaerales</taxon>
        <taxon>Isosphaeraceae</taxon>
        <taxon>Singulisphaera</taxon>
    </lineage>
</organism>
<evidence type="ECO:0000313" key="3">
    <source>
        <dbReference type="EMBL" id="XBH02447.1"/>
    </source>
</evidence>
<dbReference type="RefSeq" id="WP_406694668.1">
    <property type="nucleotide sequence ID" value="NZ_CP155447.1"/>
</dbReference>
<name>A0AAU7CBW3_9BACT</name>
<dbReference type="Pfam" id="PF03050">
    <property type="entry name" value="DDE_Tnp_IS66"/>
    <property type="match status" value="1"/>
</dbReference>
<dbReference type="PANTHER" id="PTHR33678:SF2">
    <property type="match status" value="1"/>
</dbReference>
<evidence type="ECO:0000313" key="2">
    <source>
        <dbReference type="EMBL" id="XBH01924.1"/>
    </source>
</evidence>
<proteinExistence type="predicted"/>
<gene>
    <name evidence="2" type="ORF">V5E97_26790</name>
    <name evidence="3" type="ORF">V5E97_29550</name>
</gene>
<feature type="domain" description="Transposase IS66 central" evidence="1">
    <location>
        <begin position="1"/>
        <end position="128"/>
    </location>
</feature>
<accession>A0AAU7CBW3</accession>
<sequence length="179" mass="20306">MVHLRRDFQAMIDRGGGSERVGQRLLGLSNRLFRHWHRVRDGTVPWDQFQERMSRLRREVKRALQEGSRSSCAKTAATCFEILKVEEGLWTFARVRGVEPTNNVAERSLRHAVIWRRISGGTASAEGSRFVERMLTVVATSRQQGRNVLDYLTSCFEADRRGHAVPSLLPASTSDIKAA</sequence>
<dbReference type="PANTHER" id="PTHR33678">
    <property type="entry name" value="BLL1576 PROTEIN"/>
    <property type="match status" value="1"/>
</dbReference>
<protein>
    <submittedName>
        <fullName evidence="3">Transposase</fullName>
    </submittedName>
</protein>
<dbReference type="EMBL" id="CP155447">
    <property type="protein sequence ID" value="XBH01924.1"/>
    <property type="molecule type" value="Genomic_DNA"/>
</dbReference>
<dbReference type="AlphaFoldDB" id="A0AAU7CBW3"/>
<dbReference type="InterPro" id="IPR052344">
    <property type="entry name" value="Transposase-related"/>
</dbReference>